<evidence type="ECO:0000313" key="1">
    <source>
        <dbReference type="EMBL" id="MCD2193539.1"/>
    </source>
</evidence>
<dbReference type="Proteomes" id="UP001199469">
    <property type="component" value="Unassembled WGS sequence"/>
</dbReference>
<accession>A0ABS8P941</accession>
<dbReference type="RefSeq" id="WP_230731783.1">
    <property type="nucleotide sequence ID" value="NZ_JAJNDB010000001.1"/>
</dbReference>
<protein>
    <submittedName>
        <fullName evidence="1">Uncharacterized protein</fullName>
    </submittedName>
</protein>
<organism evidence="1 2">
    <name type="scientific">Actinomycetospora endophytica</name>
    <dbReference type="NCBI Taxonomy" id="2291215"/>
    <lineage>
        <taxon>Bacteria</taxon>
        <taxon>Bacillati</taxon>
        <taxon>Actinomycetota</taxon>
        <taxon>Actinomycetes</taxon>
        <taxon>Pseudonocardiales</taxon>
        <taxon>Pseudonocardiaceae</taxon>
        <taxon>Actinomycetospora</taxon>
    </lineage>
</organism>
<dbReference type="EMBL" id="JAJNDB010000001">
    <property type="protein sequence ID" value="MCD2193539.1"/>
    <property type="molecule type" value="Genomic_DNA"/>
</dbReference>
<reference evidence="1 2" key="1">
    <citation type="submission" date="2021-11" db="EMBL/GenBank/DDBJ databases">
        <title>Draft genome sequence of Actinomycetospora sp. SF1 isolated from the rhizosphere soil.</title>
        <authorList>
            <person name="Duangmal K."/>
            <person name="Chantavorakit T."/>
        </authorList>
    </citation>
    <scope>NUCLEOTIDE SEQUENCE [LARGE SCALE GENOMIC DNA]</scope>
    <source>
        <strain evidence="1 2">TBRC 5722</strain>
    </source>
</reference>
<sequence>MAISYISAVVASSATSTSLGTTTLTTPSFTPNAGDLLVAKIATGDERVTSTSVTDTQGNTWTKRVQSTQTTNNALVAIWTAVASSATSMTVSAVQTNAASSTGFPEGLCVERYSGATVAASPATNTVLIAQGSAIQSTITSTVANSVIVWLDSDWAPAPGTPAYISPASATGTYYQDANGSFYYAQQAAASVGSQTYGMSAPTNQKPALAAMEIIPAAPVRSTSLVLGQAVGRAALF</sequence>
<proteinExistence type="predicted"/>
<evidence type="ECO:0000313" key="2">
    <source>
        <dbReference type="Proteomes" id="UP001199469"/>
    </source>
</evidence>
<comment type="caution">
    <text evidence="1">The sequence shown here is derived from an EMBL/GenBank/DDBJ whole genome shotgun (WGS) entry which is preliminary data.</text>
</comment>
<name>A0ABS8P941_9PSEU</name>
<keyword evidence="2" id="KW-1185">Reference proteome</keyword>
<gene>
    <name evidence="1" type="ORF">LQ327_09100</name>
</gene>